<accession>A0A831ZZI6</accession>
<dbReference type="AlphaFoldDB" id="A0A831ZZI6"/>
<dbReference type="EMBL" id="DSTK01000016">
    <property type="protein sequence ID" value="HFK96838.1"/>
    <property type="molecule type" value="Genomic_DNA"/>
</dbReference>
<evidence type="ECO:0008006" key="2">
    <source>
        <dbReference type="Google" id="ProtNLM"/>
    </source>
</evidence>
<dbReference type="NCBIfam" id="TIGR02098">
    <property type="entry name" value="MJ0042_CXXC"/>
    <property type="match status" value="1"/>
</dbReference>
<reference evidence="1" key="1">
    <citation type="journal article" date="2020" name="mSystems">
        <title>Genome- and Community-Level Interaction Insights into Carbon Utilization and Element Cycling Functions of Hydrothermarchaeota in Hydrothermal Sediment.</title>
        <authorList>
            <person name="Zhou Z."/>
            <person name="Liu Y."/>
            <person name="Xu W."/>
            <person name="Pan J."/>
            <person name="Luo Z.H."/>
            <person name="Li M."/>
        </authorList>
    </citation>
    <scope>NUCLEOTIDE SEQUENCE [LARGE SCALE GENOMIC DNA]</scope>
    <source>
        <strain evidence="1">SpSt-456</strain>
    </source>
</reference>
<sequence length="347" mass="38923">MHRPSRPWRPWNDWTPMPGPSRCAWAKTTARRVENRPFSFPVRGRGLHPRSGVAGWRIQERANLSAAGIGCRGTSARPKAVLRRKPGLVCPLPAISAKERVDLGAALRIKTLQKCRVWRGFPPVRKGPMPVKMTCDQCRASLSLPDEKIPQGKSFRVQCPRCRHTILVRPGASEEPGSGPPPLDEVLTAEGSADEDDAFLDVLEHGSKAALVCLADAGHQATVVRELRDMGFQPYVEDDPDRAVRRLRQGGYEVLILGEPVDDKDRRHVLVDFLKALPMAQRRTLFACLISPRERTMDSLAAFRKEVDLVIHTDDLAKTQPVLQRELKSARSFYRLFKEALEERGQL</sequence>
<name>A0A831ZZI6_9BACT</name>
<comment type="caution">
    <text evidence="1">The sequence shown here is derived from an EMBL/GenBank/DDBJ whole genome shotgun (WGS) entry which is preliminary data.</text>
</comment>
<evidence type="ECO:0000313" key="1">
    <source>
        <dbReference type="EMBL" id="HFK96838.1"/>
    </source>
</evidence>
<gene>
    <name evidence="1" type="ORF">ENS06_05875</name>
</gene>
<proteinExistence type="predicted"/>
<protein>
    <recommendedName>
        <fullName evidence="2">Zinc finger/thioredoxin putative domain-containing protein</fullName>
    </recommendedName>
</protein>
<organism evidence="1">
    <name type="scientific">Desulfacinum infernum</name>
    <dbReference type="NCBI Taxonomy" id="35837"/>
    <lineage>
        <taxon>Bacteria</taxon>
        <taxon>Pseudomonadati</taxon>
        <taxon>Thermodesulfobacteriota</taxon>
        <taxon>Syntrophobacteria</taxon>
        <taxon>Syntrophobacterales</taxon>
        <taxon>Syntrophobacteraceae</taxon>
        <taxon>Desulfacinum</taxon>
    </lineage>
</organism>
<dbReference type="InterPro" id="IPR011723">
    <property type="entry name" value="Znf/thioredoxin_put"/>
</dbReference>